<protein>
    <submittedName>
        <fullName evidence="2">FAD-binding oxidoreductase</fullName>
    </submittedName>
</protein>
<dbReference type="PROSITE" id="PS51387">
    <property type="entry name" value="FAD_PCMH"/>
    <property type="match status" value="1"/>
</dbReference>
<evidence type="ECO:0000313" key="3">
    <source>
        <dbReference type="Proteomes" id="UP001250932"/>
    </source>
</evidence>
<dbReference type="PANTHER" id="PTHR43762:SF1">
    <property type="entry name" value="D-ARABINONO-1,4-LACTONE OXIDASE"/>
    <property type="match status" value="1"/>
</dbReference>
<organism evidence="2 3">
    <name type="scientific">Candidatus Nitronereus thalassa</name>
    <dbReference type="NCBI Taxonomy" id="3020898"/>
    <lineage>
        <taxon>Bacteria</taxon>
        <taxon>Pseudomonadati</taxon>
        <taxon>Nitrospirota</taxon>
        <taxon>Nitrospiria</taxon>
        <taxon>Nitrospirales</taxon>
        <taxon>Nitrospiraceae</taxon>
        <taxon>Candidatus Nitronereus</taxon>
    </lineage>
</organism>
<dbReference type="InterPro" id="IPR016169">
    <property type="entry name" value="FAD-bd_PCMH_sub2"/>
</dbReference>
<dbReference type="EMBL" id="JAQOUE010000001">
    <property type="protein sequence ID" value="MDT7040990.1"/>
    <property type="molecule type" value="Genomic_DNA"/>
</dbReference>
<name>A0ABU3K3M6_9BACT</name>
<dbReference type="InterPro" id="IPR006094">
    <property type="entry name" value="Oxid_FAD_bind_N"/>
</dbReference>
<feature type="domain" description="FAD-binding PCMH-type" evidence="1">
    <location>
        <begin position="1"/>
        <end position="179"/>
    </location>
</feature>
<dbReference type="RefSeq" id="WP_313831349.1">
    <property type="nucleotide sequence ID" value="NZ_JAQOUE010000001.1"/>
</dbReference>
<dbReference type="InterPro" id="IPR016166">
    <property type="entry name" value="FAD-bd_PCMH"/>
</dbReference>
<keyword evidence="3" id="KW-1185">Reference proteome</keyword>
<dbReference type="InterPro" id="IPR036318">
    <property type="entry name" value="FAD-bd_PCMH-like_sf"/>
</dbReference>
<reference evidence="2 3" key="1">
    <citation type="journal article" date="2023" name="ISME J.">
        <title>Cultivation and genomic characterization of novel and ubiquitous marine nitrite-oxidizing bacteria from the Nitrospirales.</title>
        <authorList>
            <person name="Mueller A.J."/>
            <person name="Daebeler A."/>
            <person name="Herbold C.W."/>
            <person name="Kirkegaard R.H."/>
            <person name="Daims H."/>
        </authorList>
    </citation>
    <scope>NUCLEOTIDE SEQUENCE [LARGE SCALE GENOMIC DNA]</scope>
    <source>
        <strain evidence="2 3">EB</strain>
    </source>
</reference>
<evidence type="ECO:0000259" key="1">
    <source>
        <dbReference type="PROSITE" id="PS51387"/>
    </source>
</evidence>
<comment type="caution">
    <text evidence="2">The sequence shown here is derived from an EMBL/GenBank/DDBJ whole genome shotgun (WGS) entry which is preliminary data.</text>
</comment>
<dbReference type="InterPro" id="IPR010031">
    <property type="entry name" value="FAD_lactone_oxidase-like"/>
</dbReference>
<dbReference type="PANTHER" id="PTHR43762">
    <property type="entry name" value="L-GULONOLACTONE OXIDASE"/>
    <property type="match status" value="1"/>
</dbReference>
<dbReference type="Pfam" id="PF01565">
    <property type="entry name" value="FAD_binding_4"/>
    <property type="match status" value="1"/>
</dbReference>
<dbReference type="Proteomes" id="UP001250932">
    <property type="component" value="Unassembled WGS sequence"/>
</dbReference>
<dbReference type="Gene3D" id="3.30.465.10">
    <property type="match status" value="1"/>
</dbReference>
<gene>
    <name evidence="2" type="ORF">PPG34_01430</name>
</gene>
<proteinExistence type="predicted"/>
<dbReference type="SUPFAM" id="SSF56176">
    <property type="entry name" value="FAD-binding/transporter-associated domain-like"/>
    <property type="match status" value="1"/>
</dbReference>
<sequence length="467" mass="52447">MARYQSWGCYPKTQRQQVHPILWAHETPQFETLESSVLPHAYGRSYGDSCLNEGGILLDTISLNRLLSFDASTGILQCESGVSLQEILKVVIPHGWFIPVTPGTQFVSIGGAIANDVHGKNHHRSGTFGCHVNSMEILRSDGTRMYCSRTENPEWFRATVGGLGLTGLILRAEIQLTHIRSPWILAERLKFSHLEEFFLLSSSSEKDFEYTVAWIDCFAPENNLGRGIFIRGNHGNAANSPTHTPKSRKYLQVPCNFPSCFLNPAALKLFNALYYHSRPFSSGLKNETYEQFFYPLDSILNWNRLYGTFGFLQHQCVIPPEHQKEGIYALLAKIKNSGQGSFLAVLKQFGSISSPGLLSFPRPGTTLALDFAFQGARTLDLLASLDEIVLQYGGAVYPAKDARMSASNFQRFFPQWETLIQFMDPKFSSSFWRRVTTSHISHCLMEEPSGRLLDPLSKSENTLISMP</sequence>
<evidence type="ECO:0000313" key="2">
    <source>
        <dbReference type="EMBL" id="MDT7040990.1"/>
    </source>
</evidence>
<accession>A0ABU3K3M6</accession>